<dbReference type="PROSITE" id="PS50835">
    <property type="entry name" value="IG_LIKE"/>
    <property type="match status" value="2"/>
</dbReference>
<dbReference type="Gene3D" id="2.60.40.10">
    <property type="entry name" value="Immunoglobulins"/>
    <property type="match status" value="4"/>
</dbReference>
<name>A0AA88IT46_CHASR</name>
<evidence type="ECO:0000256" key="1">
    <source>
        <dbReference type="ARBA" id="ARBA00006692"/>
    </source>
</evidence>
<dbReference type="InterPro" id="IPR036116">
    <property type="entry name" value="FN3_sf"/>
</dbReference>
<keyword evidence="3 6" id="KW-0547">Nucleotide-binding</keyword>
<dbReference type="FunFam" id="2.60.40.10:FF:000145">
    <property type="entry name" value="Myosin light chain kinase, smooth muscle"/>
    <property type="match status" value="1"/>
</dbReference>
<keyword evidence="5" id="KW-0393">Immunoglobulin domain</keyword>
<dbReference type="CDD" id="cd00063">
    <property type="entry name" value="FN3"/>
    <property type="match status" value="1"/>
</dbReference>
<evidence type="ECO:0000313" key="11">
    <source>
        <dbReference type="EMBL" id="KAK2820466.1"/>
    </source>
</evidence>
<dbReference type="AlphaFoldDB" id="A0AA88IT46"/>
<evidence type="ECO:0000256" key="6">
    <source>
        <dbReference type="PROSITE-ProRule" id="PRU10141"/>
    </source>
</evidence>
<dbReference type="InterPro" id="IPR008271">
    <property type="entry name" value="Ser/Thr_kinase_AS"/>
</dbReference>
<dbReference type="EMBL" id="JAUPFM010000019">
    <property type="protein sequence ID" value="KAK2820466.1"/>
    <property type="molecule type" value="Genomic_DNA"/>
</dbReference>
<accession>A0AA88IT46</accession>
<dbReference type="PANTHER" id="PTHR47633:SF9">
    <property type="entry name" value="NON-SPECIFIC SERINE_THREONINE PROTEIN KINASE"/>
    <property type="match status" value="1"/>
</dbReference>
<dbReference type="Gene3D" id="3.30.200.20">
    <property type="entry name" value="Phosphorylase Kinase, domain 1"/>
    <property type="match status" value="1"/>
</dbReference>
<dbReference type="Pfam" id="PF07679">
    <property type="entry name" value="I-set"/>
    <property type="match status" value="3"/>
</dbReference>
<sequence length="905" mass="100387">MDAKQLQDNNPIQRLERTRGPGCSNKLSITSDTPPEGPLVGWMMDKDNKKPPTFVSTFRFALSPQGWRKENKNSLDTARSVAMGKNKVGVPSATDARKTQVQDLAAPHFKEPLRDCTVHEGGDATFQGVITGSRPLSVSWFHNGERIRSKNTSFKNDVASLFLTQCSPGNAGIYTCTAENTAGQQSSRAVLRITETATKEFPKLKNNEVTLKSASSKDAKLSSATQDKKTHTHGTNKDSTEFRDINLDTKASSSKAPVCFLDPPDQVEVRAGQRAQLRSEFRSSCFPVASCWIYKKDKVIVSGSRISVSSSKTQTSVEFSKACPHDTGSYTVIVRNQKGSAQHTVYLNVIDRPDPPASQPVVSKLSTQSLVLSWMGPSYDGGTAVLGYIVEVRPEGVGKAGSWTEVSSNCKNTSYKVRSGLEPLGQYRFRVRAYNSAGTSEPSQESECVKMATAKEIKEESEVNVTVTVDTEHKVKDHYNVHEQLGVGKFGKVFRLSHKETGQVFAGKFYQARTTKDKAAARKEIELMKCLHHPKLVQCLAAYITRSEIVMVMEYIAGGELFQRIVDENFEHTEPTCARYMQQILEGMQYVHKQNIVHLDLKPENIVCVDTTGTQIKIIDFGLASKLEQGKALMVMHGTPEFVAPEVINYEPVSLETDMWSIGVICFILLSGESPFQGNSDAETLALVTAAHYEFDEESFEDISDQAKDFINSLLKKDRRCRLSCYQALVHPWMASFTPLSRRATKSLKKNKMRHFLAKRKWKKTGKAVLALRRMANLSNRPESPGSFSEEPGWSPEAEEAIQSLDKQLQSEPRFQQTLKDTTLPRGATARLRCLVNGYPQPEVKWLKNGKLVSESGRVIMKQQEDGLCSLAVADLHPSDSGVYVCRASNTLGEATCSAKLKVEM</sequence>
<dbReference type="SUPFAM" id="SSF56112">
    <property type="entry name" value="Protein kinase-like (PK-like)"/>
    <property type="match status" value="1"/>
</dbReference>
<feature type="domain" description="Fibronectin type-III" evidence="10">
    <location>
        <begin position="356"/>
        <end position="456"/>
    </location>
</feature>
<dbReference type="InterPro" id="IPR011009">
    <property type="entry name" value="Kinase-like_dom_sf"/>
</dbReference>
<dbReference type="InterPro" id="IPR003961">
    <property type="entry name" value="FN3_dom"/>
</dbReference>
<dbReference type="FunFam" id="1.10.510.10:FF:000594">
    <property type="entry name" value="Myosin light chain kinase isoform-III"/>
    <property type="match status" value="1"/>
</dbReference>
<dbReference type="GO" id="GO:0055013">
    <property type="term" value="P:cardiac muscle cell development"/>
    <property type="evidence" value="ECO:0007669"/>
    <property type="project" value="UniProtKB-ARBA"/>
</dbReference>
<dbReference type="PROSITE" id="PS00107">
    <property type="entry name" value="PROTEIN_KINASE_ATP"/>
    <property type="match status" value="1"/>
</dbReference>
<dbReference type="SMART" id="SM00408">
    <property type="entry name" value="IGc2"/>
    <property type="match status" value="2"/>
</dbReference>
<evidence type="ECO:0008006" key="13">
    <source>
        <dbReference type="Google" id="ProtNLM"/>
    </source>
</evidence>
<dbReference type="GO" id="GO:0003007">
    <property type="term" value="P:heart morphogenesis"/>
    <property type="evidence" value="ECO:0007669"/>
    <property type="project" value="UniProtKB-ARBA"/>
</dbReference>
<comment type="caution">
    <text evidence="11">The sequence shown here is derived from an EMBL/GenBank/DDBJ whole genome shotgun (WGS) entry which is preliminary data.</text>
</comment>
<evidence type="ECO:0000256" key="2">
    <source>
        <dbReference type="ARBA" id="ARBA00022737"/>
    </source>
</evidence>
<dbReference type="InterPro" id="IPR007110">
    <property type="entry name" value="Ig-like_dom"/>
</dbReference>
<dbReference type="SUPFAM" id="SSF48726">
    <property type="entry name" value="Immunoglobulin"/>
    <property type="match status" value="3"/>
</dbReference>
<dbReference type="InterPro" id="IPR036179">
    <property type="entry name" value="Ig-like_dom_sf"/>
</dbReference>
<dbReference type="PROSITE" id="PS50011">
    <property type="entry name" value="PROTEIN_KINASE_DOM"/>
    <property type="match status" value="1"/>
</dbReference>
<proteinExistence type="inferred from homology"/>
<dbReference type="GO" id="GO:0005524">
    <property type="term" value="F:ATP binding"/>
    <property type="evidence" value="ECO:0007669"/>
    <property type="project" value="UniProtKB-UniRule"/>
</dbReference>
<feature type="compositionally biased region" description="Polar residues" evidence="7">
    <location>
        <begin position="1"/>
        <end position="12"/>
    </location>
</feature>
<feature type="domain" description="Ig-like" evidence="9">
    <location>
        <begin position="813"/>
        <end position="904"/>
    </location>
</feature>
<feature type="domain" description="Ig-like" evidence="9">
    <location>
        <begin position="107"/>
        <end position="194"/>
    </location>
</feature>
<dbReference type="SMART" id="SM00409">
    <property type="entry name" value="IG"/>
    <property type="match status" value="3"/>
</dbReference>
<dbReference type="InterPro" id="IPR003599">
    <property type="entry name" value="Ig_sub"/>
</dbReference>
<evidence type="ECO:0000256" key="5">
    <source>
        <dbReference type="ARBA" id="ARBA00023319"/>
    </source>
</evidence>
<dbReference type="PROSITE" id="PS00108">
    <property type="entry name" value="PROTEIN_KINASE_ST"/>
    <property type="match status" value="1"/>
</dbReference>
<keyword evidence="12" id="KW-1185">Reference proteome</keyword>
<evidence type="ECO:0000313" key="12">
    <source>
        <dbReference type="Proteomes" id="UP001187415"/>
    </source>
</evidence>
<dbReference type="InterPro" id="IPR013783">
    <property type="entry name" value="Ig-like_fold"/>
</dbReference>
<dbReference type="Pfam" id="PF00041">
    <property type="entry name" value="fn3"/>
    <property type="match status" value="1"/>
</dbReference>
<dbReference type="SMART" id="SM00060">
    <property type="entry name" value="FN3"/>
    <property type="match status" value="1"/>
</dbReference>
<protein>
    <recommendedName>
        <fullName evidence="13">Myosin light chain kinase, smooth muscle-like</fullName>
    </recommendedName>
</protein>
<dbReference type="Pfam" id="PF00069">
    <property type="entry name" value="Pkinase"/>
    <property type="match status" value="1"/>
</dbReference>
<feature type="compositionally biased region" description="Basic and acidic residues" evidence="7">
    <location>
        <begin position="235"/>
        <end position="244"/>
    </location>
</feature>
<dbReference type="InterPro" id="IPR000719">
    <property type="entry name" value="Prot_kinase_dom"/>
</dbReference>
<dbReference type="Proteomes" id="UP001187415">
    <property type="component" value="Unassembled WGS sequence"/>
</dbReference>
<gene>
    <name evidence="11" type="ORF">Q5P01_023425</name>
</gene>
<keyword evidence="4 6" id="KW-0067">ATP-binding</keyword>
<dbReference type="PROSITE" id="PS50853">
    <property type="entry name" value="FN3"/>
    <property type="match status" value="1"/>
</dbReference>
<evidence type="ECO:0000259" key="8">
    <source>
        <dbReference type="PROSITE" id="PS50011"/>
    </source>
</evidence>
<organism evidence="11 12">
    <name type="scientific">Channa striata</name>
    <name type="common">Snakehead murrel</name>
    <name type="synonym">Ophicephalus striatus</name>
    <dbReference type="NCBI Taxonomy" id="64152"/>
    <lineage>
        <taxon>Eukaryota</taxon>
        <taxon>Metazoa</taxon>
        <taxon>Chordata</taxon>
        <taxon>Craniata</taxon>
        <taxon>Vertebrata</taxon>
        <taxon>Euteleostomi</taxon>
        <taxon>Actinopterygii</taxon>
        <taxon>Neopterygii</taxon>
        <taxon>Teleostei</taxon>
        <taxon>Neoteleostei</taxon>
        <taxon>Acanthomorphata</taxon>
        <taxon>Anabantaria</taxon>
        <taxon>Anabantiformes</taxon>
        <taxon>Channoidei</taxon>
        <taxon>Channidae</taxon>
        <taxon>Channa</taxon>
    </lineage>
</organism>
<dbReference type="InterPro" id="IPR013098">
    <property type="entry name" value="Ig_I-set"/>
</dbReference>
<evidence type="ECO:0000259" key="9">
    <source>
        <dbReference type="PROSITE" id="PS50835"/>
    </source>
</evidence>
<dbReference type="SUPFAM" id="SSF49265">
    <property type="entry name" value="Fibronectin type III"/>
    <property type="match status" value="1"/>
</dbReference>
<dbReference type="InterPro" id="IPR003598">
    <property type="entry name" value="Ig_sub2"/>
</dbReference>
<dbReference type="Gene3D" id="1.10.510.10">
    <property type="entry name" value="Transferase(Phosphotransferase) domain 1"/>
    <property type="match status" value="1"/>
</dbReference>
<feature type="region of interest" description="Disordered" evidence="7">
    <location>
        <begin position="215"/>
        <end position="244"/>
    </location>
</feature>
<evidence type="ECO:0000256" key="7">
    <source>
        <dbReference type="SAM" id="MobiDB-lite"/>
    </source>
</evidence>
<dbReference type="GO" id="GO:0004672">
    <property type="term" value="F:protein kinase activity"/>
    <property type="evidence" value="ECO:0007669"/>
    <property type="project" value="InterPro"/>
</dbReference>
<feature type="region of interest" description="Disordered" evidence="7">
    <location>
        <begin position="780"/>
        <end position="803"/>
    </location>
</feature>
<dbReference type="PANTHER" id="PTHR47633">
    <property type="entry name" value="IMMUNOGLOBULIN"/>
    <property type="match status" value="1"/>
</dbReference>
<reference evidence="11" key="1">
    <citation type="submission" date="2023-07" db="EMBL/GenBank/DDBJ databases">
        <title>Chromosome-level Genome Assembly of Striped Snakehead (Channa striata).</title>
        <authorList>
            <person name="Liu H."/>
        </authorList>
    </citation>
    <scope>NUCLEOTIDE SEQUENCE</scope>
    <source>
        <strain evidence="11">Gz</strain>
        <tissue evidence="11">Muscle</tissue>
    </source>
</reference>
<evidence type="ECO:0000256" key="3">
    <source>
        <dbReference type="ARBA" id="ARBA00022741"/>
    </source>
</evidence>
<dbReference type="InterPro" id="IPR017441">
    <property type="entry name" value="Protein_kinase_ATP_BS"/>
</dbReference>
<feature type="domain" description="Protein kinase" evidence="8">
    <location>
        <begin position="479"/>
        <end position="734"/>
    </location>
</feature>
<comment type="similarity">
    <text evidence="1">Belongs to the protein kinase superfamily. CAMK Ser/Thr protein kinase family.</text>
</comment>
<evidence type="ECO:0000256" key="4">
    <source>
        <dbReference type="ARBA" id="ARBA00022840"/>
    </source>
</evidence>
<feature type="binding site" evidence="6">
    <location>
        <position position="508"/>
    </location>
    <ligand>
        <name>ATP</name>
        <dbReference type="ChEBI" id="CHEBI:30616"/>
    </ligand>
</feature>
<evidence type="ECO:0000259" key="10">
    <source>
        <dbReference type="PROSITE" id="PS50853"/>
    </source>
</evidence>
<keyword evidence="2" id="KW-0677">Repeat</keyword>
<feature type="region of interest" description="Disordered" evidence="7">
    <location>
        <begin position="1"/>
        <end position="38"/>
    </location>
</feature>
<dbReference type="FunFam" id="2.60.40.10:FF:000107">
    <property type="entry name" value="Myosin, light chain kinase a"/>
    <property type="match status" value="1"/>
</dbReference>
<dbReference type="SMART" id="SM00220">
    <property type="entry name" value="S_TKc"/>
    <property type="match status" value="1"/>
</dbReference>